<dbReference type="InterPro" id="IPR016181">
    <property type="entry name" value="Acyl_CoA_acyltransferase"/>
</dbReference>
<name>A0ABM6RHM4_9RHOB</name>
<accession>A0ABM6RHM4</accession>
<sequence length="151" mass="17077">MGGAVKVRFAQVGDTDELVEMARVNAETRPNLQFNETRTRAAIASYLLNAQPTMWVAEKDGALYGLLVADFYPYRYFDGLFTTQEVLFVKPEKRGTRAATLLMRELIAWSKMLGAREIVGGNDNEHNSDRTARFLSHFGFRTVGHAMRLEL</sequence>
<feature type="domain" description="N-acetyltransferase" evidence="1">
    <location>
        <begin position="5"/>
        <end position="151"/>
    </location>
</feature>
<dbReference type="Proteomes" id="UP000236536">
    <property type="component" value="Chromosome"/>
</dbReference>
<dbReference type="Gene3D" id="3.40.630.30">
    <property type="match status" value="1"/>
</dbReference>
<keyword evidence="3" id="KW-1185">Reference proteome</keyword>
<dbReference type="EMBL" id="CP010705">
    <property type="protein sequence ID" value="AUQ95947.1"/>
    <property type="molecule type" value="Genomic_DNA"/>
</dbReference>
<evidence type="ECO:0000313" key="2">
    <source>
        <dbReference type="EMBL" id="AUQ95947.1"/>
    </source>
</evidence>
<evidence type="ECO:0000259" key="1">
    <source>
        <dbReference type="PROSITE" id="PS51186"/>
    </source>
</evidence>
<protein>
    <submittedName>
        <fullName evidence="2">Acetyltransferase, GNAT superfamily</fullName>
    </submittedName>
</protein>
<organism evidence="2 3">
    <name type="scientific">Phaeobacter inhibens</name>
    <dbReference type="NCBI Taxonomy" id="221822"/>
    <lineage>
        <taxon>Bacteria</taxon>
        <taxon>Pseudomonadati</taxon>
        <taxon>Pseudomonadota</taxon>
        <taxon>Alphaproteobacteria</taxon>
        <taxon>Rhodobacterales</taxon>
        <taxon>Roseobacteraceae</taxon>
        <taxon>Phaeobacter</taxon>
    </lineage>
</organism>
<gene>
    <name evidence="2" type="ORF">PhaeoP66_03205</name>
</gene>
<reference evidence="2 3" key="2">
    <citation type="journal article" date="2017" name="Int. J. Syst. Evol. Microbiol.">
        <title>Adaptation of Surface-Associated Bacteria to the Open Ocean: A Genomically Distinct Subpopulation of Phaeobacter gallaeciensis Colonizes Pacific Mesozooplankton.</title>
        <authorList>
            <person name="Freese H.M."/>
            <person name="Methner A."/>
            <person name="Overmann J."/>
        </authorList>
    </citation>
    <scope>NUCLEOTIDE SEQUENCE [LARGE SCALE GENOMIC DNA]</scope>
    <source>
        <strain evidence="2 3">P66</strain>
    </source>
</reference>
<dbReference type="InterPro" id="IPR000182">
    <property type="entry name" value="GNAT_dom"/>
</dbReference>
<dbReference type="RefSeq" id="WP_217621353.1">
    <property type="nucleotide sequence ID" value="NZ_CP010705.1"/>
</dbReference>
<dbReference type="SUPFAM" id="SSF55729">
    <property type="entry name" value="Acyl-CoA N-acyltransferases (Nat)"/>
    <property type="match status" value="1"/>
</dbReference>
<reference evidence="2 3" key="1">
    <citation type="journal article" date="2017" name="Genome Biol. Evol.">
        <title>Trajectories and Drivers of Genome Evolution in Surface-Associated Marine Phaeobacter.</title>
        <authorList>
            <person name="Freese H.M."/>
            <person name="Sikorski J."/>
            <person name="Bunk B."/>
            <person name="Scheuner C."/>
            <person name="Meier-Kolthoff J.P."/>
            <person name="Sproer C."/>
            <person name="Gram L."/>
            <person name="Overmann J."/>
        </authorList>
    </citation>
    <scope>NUCLEOTIDE SEQUENCE [LARGE SCALE GENOMIC DNA]</scope>
    <source>
        <strain evidence="2 3">P66</strain>
    </source>
</reference>
<proteinExistence type="predicted"/>
<dbReference type="PROSITE" id="PS51186">
    <property type="entry name" value="GNAT"/>
    <property type="match status" value="1"/>
</dbReference>
<dbReference type="CDD" id="cd04301">
    <property type="entry name" value="NAT_SF"/>
    <property type="match status" value="1"/>
</dbReference>
<evidence type="ECO:0000313" key="3">
    <source>
        <dbReference type="Proteomes" id="UP000236536"/>
    </source>
</evidence>
<dbReference type="Pfam" id="PF13508">
    <property type="entry name" value="Acetyltransf_7"/>
    <property type="match status" value="1"/>
</dbReference>